<dbReference type="EMBL" id="GBRH01205621">
    <property type="protein sequence ID" value="JAD92274.1"/>
    <property type="molecule type" value="Transcribed_RNA"/>
</dbReference>
<proteinExistence type="predicted"/>
<reference evidence="1" key="2">
    <citation type="journal article" date="2015" name="Data Brief">
        <title>Shoot transcriptome of the giant reed, Arundo donax.</title>
        <authorList>
            <person name="Barrero R.A."/>
            <person name="Guerrero F.D."/>
            <person name="Moolhuijzen P."/>
            <person name="Goolsby J.A."/>
            <person name="Tidwell J."/>
            <person name="Bellgard S.E."/>
            <person name="Bellgard M.I."/>
        </authorList>
    </citation>
    <scope>NUCLEOTIDE SEQUENCE</scope>
    <source>
        <tissue evidence="1">Shoot tissue taken approximately 20 cm above the soil surface</tissue>
    </source>
</reference>
<sequence>MVSTKTRVSSRVFPAGTSTTYDSTTTVAAPGAAGDGCIVVTDR</sequence>
<evidence type="ECO:0000313" key="1">
    <source>
        <dbReference type="EMBL" id="JAD92274.1"/>
    </source>
</evidence>
<reference evidence="1" key="1">
    <citation type="submission" date="2014-09" db="EMBL/GenBank/DDBJ databases">
        <authorList>
            <person name="Magalhaes I.L.F."/>
            <person name="Oliveira U."/>
            <person name="Santos F.R."/>
            <person name="Vidigal T.H.D.A."/>
            <person name="Brescovit A.D."/>
            <person name="Santos A.J."/>
        </authorList>
    </citation>
    <scope>NUCLEOTIDE SEQUENCE</scope>
    <source>
        <tissue evidence="1">Shoot tissue taken approximately 20 cm above the soil surface</tissue>
    </source>
</reference>
<organism evidence="1">
    <name type="scientific">Arundo donax</name>
    <name type="common">Giant reed</name>
    <name type="synonym">Donax arundinaceus</name>
    <dbReference type="NCBI Taxonomy" id="35708"/>
    <lineage>
        <taxon>Eukaryota</taxon>
        <taxon>Viridiplantae</taxon>
        <taxon>Streptophyta</taxon>
        <taxon>Embryophyta</taxon>
        <taxon>Tracheophyta</taxon>
        <taxon>Spermatophyta</taxon>
        <taxon>Magnoliopsida</taxon>
        <taxon>Liliopsida</taxon>
        <taxon>Poales</taxon>
        <taxon>Poaceae</taxon>
        <taxon>PACMAD clade</taxon>
        <taxon>Arundinoideae</taxon>
        <taxon>Arundineae</taxon>
        <taxon>Arundo</taxon>
    </lineage>
</organism>
<name>A0A0A9DUN7_ARUDO</name>
<protein>
    <submittedName>
        <fullName evidence="1">Uncharacterized protein</fullName>
    </submittedName>
</protein>
<accession>A0A0A9DUN7</accession>
<dbReference type="AlphaFoldDB" id="A0A0A9DUN7"/>